<evidence type="ECO:0000259" key="5">
    <source>
        <dbReference type="PROSITE" id="PS50075"/>
    </source>
</evidence>
<dbReference type="InterPro" id="IPR009081">
    <property type="entry name" value="PP-bd_ACP"/>
</dbReference>
<dbReference type="InterPro" id="IPR042099">
    <property type="entry name" value="ANL_N_sf"/>
</dbReference>
<comment type="cofactor">
    <cofactor evidence="1">
        <name>pantetheine 4'-phosphate</name>
        <dbReference type="ChEBI" id="CHEBI:47942"/>
    </cofactor>
</comment>
<dbReference type="Pfam" id="PF00668">
    <property type="entry name" value="Condensation"/>
    <property type="match status" value="2"/>
</dbReference>
<sequence>MRADVSYVQERLWFLQRYDPADSSSNLFISERLRGRLDADALERALAALVSRHETLRTRYPARDGEPVAVPGPIPPLDRLDLTSHPEGERERRAADAVAERTRTPFDVAEGPVLRAALIRLGERDHVLHLAVHHIAADGWSIGLLTSELASLYTEFVTGVPADLPPPRGHALHAADERARAVDVAALAYWRERLKGAPVLDLPTDRPRRDGASRASGGSAASGAGTVVLRLPAGLSRGVAELARSRRCTPFMALLAAYQLLLARQTGQDDVCVGSAVSTRDRPELEEVVGPLINTVVLRGDLTGDPSFAELLTRTRTAVLGALSRRDVPFSRVAEELAPGRHGGRNPLLRAQFGLHHENTVRPALHGLAAEPFTVDTAHAQADLSLEVHPSADGLTARFVYDAGLFDHGTVERVAARFEALLGQVVAHPDTPLARLDLLAPGERAAILARAGGPETSCPGVTLADLLGGKPGAVAAICGDERVTYAELDARSRALTRRLRAAGAARGTLVAICASRSIDLLTGLLAVVRAGAAYLPLDPGHPAERLAYVLADSGAQLLLTQRGLSTRLPGDLPSLLLDEPYGEEPEDEPGEPAVASDLAYVIYTSGSTGRPKGVAISHGALANLLLSFRDQLEAGPDDVWLASTSLSFDISALELYLPLITGGTVVIASDEDIRDGSRLAALAAAAGVTHLQATPSGWRMLLDAGFHRPGAVALTGGEALPGPLATELRPRVARLWNVYGPTETTIWSSCWEVPAGVTGAVRVGRPIANTRLYVLDRRMEPVPDGSTGELFIAGDGLASGYPGRPGLTAERFLPDPYGPPGTRMYRTGDLARWRGDEVECLGRTDEQVKLRGHRIEPGEVEARLMEHPSVAQAAVVVRGDRLVAYVVPTSAPPPPDSSSTPFAPDSSGTPFAPEGSGALSGQDRPGALSGPDSSGESSAPEGHGEAIPQALAAHARAMLPAPMVPASFVPVPALPLTPNGKVDRAALPDPDVVRGDRPPATPAERLVAEVFAEVLGLDAVGADDGFFDLGGHSLLASRAAARLTRALGTEVAVRALFDHPTVAALAAELDTGDGTAARPGGDVRVVPRPPGTPPPLSAAQERLWFLQRLNPDDSSANMYLVRRLRGPLDRAALARAVAGARARHESLRTSFPEADGVPIAVVHPSAGPEWEDLVASDEDERADLAARDKDEWEDLAARDENEARRLVAARVNAPFDLAAAPPYRLTLVRLADDDHVLCWVIHHILGDGWSLNVLMDDLAGLYAGRRLTEPVLQHGDVAAWQRGRDLSAPLAYWRRRLADPPVLDLPTDRPRTSAGMRRGGRVRAHLPEETAAGLERVAREHDATLFMVLLTAYQVLLSRHCGQDDVVVGSVTAGRDRVELEPVFGNLTHTVALRADLRGDPSFRDLLAAARRTVMEDLAGREVPYELLVDELGIGRDLGRTPLFQTMMILHSQDTGPHAPGARFGGLEAELFEDGHAQAKLDLALDVWREPGALSLVLTYDADLFDATTVERLAERFHTLCQGIVADPGRRMSSLPLLTPADDAELRALATGPAPVAAGPAPVLAAGLVPALVARSAEHTPDAVALRCGGDLLSYRQLVTRADALAATLHRSGVGRGHVVGVALPRGMDAVVALLGVLRAGAAYLPLDPADPAPRRERLLADSGAAAVLTPDDLRNLSGQALAQPEPHPRDAAYVIYTSGSTGVPKGVVVEHAALAARIRWMAAVYELGPGDVVVQFASFGFDAHVEEVYPTLVSGATLLLLPDGGAALPDLLASPEGRDVTVLDLPTAYWHHLVDVVDEVDWPPSLRLVILGGEQADAAAVSRWKRRFPGVRLVNTYGPTEATVIATSADLVDDGLRPAIGRPVGETTVWLLGESGEPVPPGAPGELCVGGAGVARGYAGRPATTAAAFTPDPFTPGGGRLYRTGDRARWRRDGTLEFLGRLDSQVKVRGYRIEPGEVEACLLAHPDVGQAAVAARGDLLVAYVVGRATAEELRRHAEERLPAHLVPGAWTLLDRLPLTGNGKVDRAALPDPEPARERSFVAPRTDAEALVAEVWADLLGVAAVGAYDDFFHLGGHSLLAVRIAARLRAVIGVEVPIRTLFTRRTVAEFAGAVEALLLDSLAGLSDEEALRLLDQKDEEQ</sequence>
<dbReference type="InterPro" id="IPR010071">
    <property type="entry name" value="AA_adenyl_dom"/>
</dbReference>
<dbReference type="PROSITE" id="PS50075">
    <property type="entry name" value="CARRIER"/>
    <property type="match status" value="2"/>
</dbReference>
<evidence type="ECO:0000256" key="1">
    <source>
        <dbReference type="ARBA" id="ARBA00001957"/>
    </source>
</evidence>
<dbReference type="InterPro" id="IPR045851">
    <property type="entry name" value="AMP-bd_C_sf"/>
</dbReference>
<feature type="compositionally biased region" description="Basic and acidic residues" evidence="4">
    <location>
        <begin position="78"/>
        <end position="98"/>
    </location>
</feature>
<evidence type="ECO:0000313" key="7">
    <source>
        <dbReference type="Proteomes" id="UP000824681"/>
    </source>
</evidence>
<feature type="region of interest" description="Disordered" evidence="4">
    <location>
        <begin position="200"/>
        <end position="222"/>
    </location>
</feature>
<organism evidence="6 7">
    <name type="scientific">Nonomuraea coxensis DSM 45129</name>
    <dbReference type="NCBI Taxonomy" id="1122611"/>
    <lineage>
        <taxon>Bacteria</taxon>
        <taxon>Bacillati</taxon>
        <taxon>Actinomycetota</taxon>
        <taxon>Actinomycetes</taxon>
        <taxon>Streptosporangiales</taxon>
        <taxon>Streptosporangiaceae</taxon>
        <taxon>Nonomuraea</taxon>
    </lineage>
</organism>
<dbReference type="InterPro" id="IPR020845">
    <property type="entry name" value="AMP-binding_CS"/>
</dbReference>
<dbReference type="Pfam" id="PF13193">
    <property type="entry name" value="AMP-binding_C"/>
    <property type="match status" value="2"/>
</dbReference>
<dbReference type="Gene3D" id="3.30.559.30">
    <property type="entry name" value="Nonribosomal peptide synthetase, condensation domain"/>
    <property type="match status" value="2"/>
</dbReference>
<dbReference type="Gene3D" id="3.30.300.30">
    <property type="match status" value="2"/>
</dbReference>
<dbReference type="InterPro" id="IPR006162">
    <property type="entry name" value="Ppantetheine_attach_site"/>
</dbReference>
<reference evidence="6 7" key="1">
    <citation type="journal article" date="2021" name="ACS Chem. Biol.">
        <title>Genomic-Led Discovery of a Novel Glycopeptide Antibiotic by Nonomuraea coxensis DSM 45129.</title>
        <authorList>
            <person name="Yushchuk O."/>
            <person name="Vior N.M."/>
            <person name="Andreo-Vidal A."/>
            <person name="Berini F."/>
            <person name="Ruckert C."/>
            <person name="Busche T."/>
            <person name="Binda E."/>
            <person name="Kalinowski J."/>
            <person name="Truman A.W."/>
            <person name="Marinelli F."/>
        </authorList>
    </citation>
    <scope>NUCLEOTIDE SEQUENCE [LARGE SCALE GENOMIC DNA]</scope>
    <source>
        <strain evidence="6 7">DSM 45129</strain>
    </source>
</reference>
<dbReference type="PANTHER" id="PTHR45527">
    <property type="entry name" value="NONRIBOSOMAL PEPTIDE SYNTHETASE"/>
    <property type="match status" value="1"/>
</dbReference>
<feature type="region of interest" description="Disordered" evidence="4">
    <location>
        <begin position="888"/>
        <end position="944"/>
    </location>
</feature>
<dbReference type="RefSeq" id="WP_026214584.1">
    <property type="nucleotide sequence ID" value="NZ_CP068985.1"/>
</dbReference>
<evidence type="ECO:0000256" key="4">
    <source>
        <dbReference type="SAM" id="MobiDB-lite"/>
    </source>
</evidence>
<dbReference type="InterPro" id="IPR000873">
    <property type="entry name" value="AMP-dep_synth/lig_dom"/>
</dbReference>
<dbReference type="Proteomes" id="UP000824681">
    <property type="component" value="Chromosome"/>
</dbReference>
<dbReference type="Gene3D" id="3.40.50.12780">
    <property type="entry name" value="N-terminal domain of ligase-like"/>
    <property type="match status" value="1"/>
</dbReference>
<feature type="domain" description="Carrier" evidence="5">
    <location>
        <begin position="2043"/>
        <end position="2118"/>
    </location>
</feature>
<dbReference type="CDD" id="cd05930">
    <property type="entry name" value="A_NRPS"/>
    <property type="match status" value="1"/>
</dbReference>
<evidence type="ECO:0000256" key="3">
    <source>
        <dbReference type="ARBA" id="ARBA00022553"/>
    </source>
</evidence>
<dbReference type="SUPFAM" id="SSF47336">
    <property type="entry name" value="ACP-like"/>
    <property type="match status" value="2"/>
</dbReference>
<protein>
    <submittedName>
        <fullName evidence="6">Gramicidin S synthase 2</fullName>
    </submittedName>
</protein>
<dbReference type="Gene3D" id="3.30.559.10">
    <property type="entry name" value="Chloramphenicol acetyltransferase-like domain"/>
    <property type="match status" value="2"/>
</dbReference>
<dbReference type="SMART" id="SM01294">
    <property type="entry name" value="PKS_PP_betabranch"/>
    <property type="match status" value="1"/>
</dbReference>
<feature type="compositionally biased region" description="Low complexity" evidence="4">
    <location>
        <begin position="213"/>
        <end position="222"/>
    </location>
</feature>
<keyword evidence="2" id="KW-0596">Phosphopantetheine</keyword>
<dbReference type="InterPro" id="IPR001242">
    <property type="entry name" value="Condensation_dom"/>
</dbReference>
<dbReference type="PANTHER" id="PTHR45527:SF1">
    <property type="entry name" value="FATTY ACID SYNTHASE"/>
    <property type="match status" value="1"/>
</dbReference>
<dbReference type="Pfam" id="PF00501">
    <property type="entry name" value="AMP-binding"/>
    <property type="match status" value="2"/>
</dbReference>
<dbReference type="InterPro" id="IPR020806">
    <property type="entry name" value="PKS_PP-bd"/>
</dbReference>
<gene>
    <name evidence="6" type="primary">grsB1</name>
    <name evidence="6" type="ORF">Nocox_13665</name>
</gene>
<evidence type="ECO:0000256" key="2">
    <source>
        <dbReference type="ARBA" id="ARBA00022450"/>
    </source>
</evidence>
<dbReference type="SMART" id="SM00823">
    <property type="entry name" value="PKS_PP"/>
    <property type="match status" value="2"/>
</dbReference>
<feature type="compositionally biased region" description="Low complexity" evidence="4">
    <location>
        <begin position="897"/>
        <end position="907"/>
    </location>
</feature>
<dbReference type="PROSITE" id="PS00012">
    <property type="entry name" value="PHOSPHOPANTETHEINE"/>
    <property type="match status" value="1"/>
</dbReference>
<dbReference type="Gene3D" id="2.30.38.10">
    <property type="entry name" value="Luciferase, Domain 3"/>
    <property type="match status" value="1"/>
</dbReference>
<dbReference type="Pfam" id="PF00550">
    <property type="entry name" value="PP-binding"/>
    <property type="match status" value="2"/>
</dbReference>
<dbReference type="EMBL" id="CP068985">
    <property type="protein sequence ID" value="QYC40350.1"/>
    <property type="molecule type" value="Genomic_DNA"/>
</dbReference>
<proteinExistence type="predicted"/>
<keyword evidence="7" id="KW-1185">Reference proteome</keyword>
<evidence type="ECO:0000313" key="6">
    <source>
        <dbReference type="EMBL" id="QYC40350.1"/>
    </source>
</evidence>
<dbReference type="InterPro" id="IPR023213">
    <property type="entry name" value="CAT-like_dom_sf"/>
</dbReference>
<dbReference type="PROSITE" id="PS00455">
    <property type="entry name" value="AMP_BINDING"/>
    <property type="match status" value="2"/>
</dbReference>
<keyword evidence="3" id="KW-0597">Phosphoprotein</keyword>
<dbReference type="CDD" id="cd19531">
    <property type="entry name" value="LCL_NRPS-like"/>
    <property type="match status" value="2"/>
</dbReference>
<dbReference type="Gene3D" id="1.10.1200.10">
    <property type="entry name" value="ACP-like"/>
    <property type="match status" value="2"/>
</dbReference>
<dbReference type="InterPro" id="IPR025110">
    <property type="entry name" value="AMP-bd_C"/>
</dbReference>
<feature type="compositionally biased region" description="Basic and acidic residues" evidence="4">
    <location>
        <begin position="203"/>
        <end position="212"/>
    </location>
</feature>
<dbReference type="Gene3D" id="3.40.50.980">
    <property type="match status" value="2"/>
</dbReference>
<accession>A0ABX8TXX1</accession>
<name>A0ABX8TXX1_9ACTN</name>
<dbReference type="SUPFAM" id="SSF56801">
    <property type="entry name" value="Acetyl-CoA synthetase-like"/>
    <property type="match status" value="2"/>
</dbReference>
<dbReference type="InterPro" id="IPR036736">
    <property type="entry name" value="ACP-like_sf"/>
</dbReference>
<feature type="region of interest" description="Disordered" evidence="4">
    <location>
        <begin position="61"/>
        <end position="98"/>
    </location>
</feature>
<dbReference type="NCBIfam" id="TIGR01733">
    <property type="entry name" value="AA-adenyl-dom"/>
    <property type="match status" value="2"/>
</dbReference>
<dbReference type="SUPFAM" id="SSF52777">
    <property type="entry name" value="CoA-dependent acyltransferases"/>
    <property type="match status" value="4"/>
</dbReference>
<feature type="domain" description="Carrier" evidence="5">
    <location>
        <begin position="998"/>
        <end position="1073"/>
    </location>
</feature>